<organism evidence="2 3">
    <name type="scientific">Trichoderma asperellum (strain ATCC 204424 / CBS 433.97 / NBRC 101777)</name>
    <dbReference type="NCBI Taxonomy" id="1042311"/>
    <lineage>
        <taxon>Eukaryota</taxon>
        <taxon>Fungi</taxon>
        <taxon>Dikarya</taxon>
        <taxon>Ascomycota</taxon>
        <taxon>Pezizomycotina</taxon>
        <taxon>Sordariomycetes</taxon>
        <taxon>Hypocreomycetidae</taxon>
        <taxon>Hypocreales</taxon>
        <taxon>Hypocreaceae</taxon>
        <taxon>Trichoderma</taxon>
    </lineage>
</organism>
<dbReference type="STRING" id="1042311.A0A2T3ZLJ4"/>
<name>A0A2T3ZLJ4_TRIA4</name>
<dbReference type="InterPro" id="IPR052897">
    <property type="entry name" value="Sec-Metab_Biosynth_Hydrolase"/>
</dbReference>
<dbReference type="Proteomes" id="UP000240493">
    <property type="component" value="Unassembled WGS sequence"/>
</dbReference>
<gene>
    <name evidence="2" type="ORF">M441DRAFT_451974</name>
</gene>
<dbReference type="PANTHER" id="PTHR37017:SF8">
    <property type="entry name" value="AB HYDROLASE-1 DOMAIN-CONTAINING PROTEIN"/>
    <property type="match status" value="1"/>
</dbReference>
<dbReference type="EMBL" id="KZ679257">
    <property type="protein sequence ID" value="PTB45666.1"/>
    <property type="molecule type" value="Genomic_DNA"/>
</dbReference>
<proteinExistence type="predicted"/>
<reference evidence="2 3" key="1">
    <citation type="submission" date="2016-07" db="EMBL/GenBank/DDBJ databases">
        <title>Multiple horizontal gene transfer events from other fungi enriched the ability of initially mycotrophic Trichoderma (Ascomycota) to feed on dead plant biomass.</title>
        <authorList>
            <consortium name="DOE Joint Genome Institute"/>
            <person name="Aerts A."/>
            <person name="Atanasova L."/>
            <person name="Chenthamara K."/>
            <person name="Zhang J."/>
            <person name="Grujic M."/>
            <person name="Henrissat B."/>
            <person name="Kuo A."/>
            <person name="Salamov A."/>
            <person name="Lipzen A."/>
            <person name="Labutti K."/>
            <person name="Barry K."/>
            <person name="Miao Y."/>
            <person name="Rahimi M.J."/>
            <person name="Shen Q."/>
            <person name="Grigoriev I.V."/>
            <person name="Kubicek C.P."/>
            <person name="Druzhinina I.S."/>
        </authorList>
    </citation>
    <scope>NUCLEOTIDE SEQUENCE [LARGE SCALE GENOMIC DNA]</scope>
    <source>
        <strain evidence="2 3">CBS 433.97</strain>
    </source>
</reference>
<protein>
    <recommendedName>
        <fullName evidence="1">AB hydrolase-1 domain-containing protein</fullName>
    </recommendedName>
</protein>
<feature type="domain" description="AB hydrolase-1" evidence="1">
    <location>
        <begin position="11"/>
        <end position="230"/>
    </location>
</feature>
<keyword evidence="3" id="KW-1185">Reference proteome</keyword>
<dbReference type="OrthoDB" id="408373at2759"/>
<evidence type="ECO:0000313" key="2">
    <source>
        <dbReference type="EMBL" id="PTB45666.1"/>
    </source>
</evidence>
<sequence>MAVISTSRPHILIIPGAWYPASTMASFAKALEAAGFPTTVVPTRSVGTRDVSVQDDEAQSKALLLPLLDKGKDVIVLGHSYGGEAQGLNGGIIGVIYLAAFMLIEGETTFEMAGGSACPFVSADDIKETVLLLSKDQKHYFYNDLSDEIAEHIIAAVKGHSGAATMSAPLAIGWRGKAYDGHHAYIRAIQDNTVPLKHQDENIARSGVEWLVKSVDASHSLFVSKTDGVVGLVAELVVEFAKS</sequence>
<dbReference type="InterPro" id="IPR029058">
    <property type="entry name" value="AB_hydrolase_fold"/>
</dbReference>
<dbReference type="Pfam" id="PF12697">
    <property type="entry name" value="Abhydrolase_6"/>
    <property type="match status" value="1"/>
</dbReference>
<evidence type="ECO:0000313" key="3">
    <source>
        <dbReference type="Proteomes" id="UP000240493"/>
    </source>
</evidence>
<dbReference type="PANTHER" id="PTHR37017">
    <property type="entry name" value="AB HYDROLASE-1 DOMAIN-CONTAINING PROTEIN-RELATED"/>
    <property type="match status" value="1"/>
</dbReference>
<evidence type="ECO:0000259" key="1">
    <source>
        <dbReference type="Pfam" id="PF12697"/>
    </source>
</evidence>
<accession>A0A2T3ZLJ4</accession>
<dbReference type="AlphaFoldDB" id="A0A2T3ZLJ4"/>
<dbReference type="InterPro" id="IPR000073">
    <property type="entry name" value="AB_hydrolase_1"/>
</dbReference>
<dbReference type="SUPFAM" id="SSF53474">
    <property type="entry name" value="alpha/beta-Hydrolases"/>
    <property type="match status" value="1"/>
</dbReference>
<dbReference type="Gene3D" id="3.40.50.1820">
    <property type="entry name" value="alpha/beta hydrolase"/>
    <property type="match status" value="1"/>
</dbReference>